<gene>
    <name evidence="9" type="ORF">BT63DRAFT_430244</name>
</gene>
<dbReference type="GO" id="GO:0045814">
    <property type="term" value="P:negative regulation of gene expression, epigenetic"/>
    <property type="evidence" value="ECO:0007669"/>
    <property type="project" value="TreeGrafter"/>
</dbReference>
<dbReference type="GO" id="GO:0008270">
    <property type="term" value="F:zinc ion binding"/>
    <property type="evidence" value="ECO:0007669"/>
    <property type="project" value="UniProtKB-KW"/>
</dbReference>
<comment type="subcellular location">
    <subcellularLocation>
        <location evidence="1">Nucleus</location>
    </subcellularLocation>
</comment>
<keyword evidence="5" id="KW-0539">Nucleus</keyword>
<name>A0A6A6TW83_9PEZI</name>
<feature type="region of interest" description="Disordered" evidence="7">
    <location>
        <begin position="98"/>
        <end position="227"/>
    </location>
</feature>
<dbReference type="OrthoDB" id="5863171at2759"/>
<dbReference type="Proteomes" id="UP000799302">
    <property type="component" value="Unassembled WGS sequence"/>
</dbReference>
<keyword evidence="2" id="KW-0479">Metal-binding</keyword>
<dbReference type="AlphaFoldDB" id="A0A6A6TW83"/>
<dbReference type="InterPro" id="IPR001965">
    <property type="entry name" value="Znf_PHD"/>
</dbReference>
<reference evidence="9" key="1">
    <citation type="journal article" date="2020" name="Stud. Mycol.">
        <title>101 Dothideomycetes genomes: a test case for predicting lifestyles and emergence of pathogens.</title>
        <authorList>
            <person name="Haridas S."/>
            <person name="Albert R."/>
            <person name="Binder M."/>
            <person name="Bloem J."/>
            <person name="Labutti K."/>
            <person name="Salamov A."/>
            <person name="Andreopoulos B."/>
            <person name="Baker S."/>
            <person name="Barry K."/>
            <person name="Bills G."/>
            <person name="Bluhm B."/>
            <person name="Cannon C."/>
            <person name="Castanera R."/>
            <person name="Culley D."/>
            <person name="Daum C."/>
            <person name="Ezra D."/>
            <person name="Gonzalez J."/>
            <person name="Henrissat B."/>
            <person name="Kuo A."/>
            <person name="Liang C."/>
            <person name="Lipzen A."/>
            <person name="Lutzoni F."/>
            <person name="Magnuson J."/>
            <person name="Mondo S."/>
            <person name="Nolan M."/>
            <person name="Ohm R."/>
            <person name="Pangilinan J."/>
            <person name="Park H.-J."/>
            <person name="Ramirez L."/>
            <person name="Alfaro M."/>
            <person name="Sun H."/>
            <person name="Tritt A."/>
            <person name="Yoshinaga Y."/>
            <person name="Zwiers L.-H."/>
            <person name="Turgeon B."/>
            <person name="Goodwin S."/>
            <person name="Spatafora J."/>
            <person name="Crous P."/>
            <person name="Grigoriev I."/>
        </authorList>
    </citation>
    <scope>NUCLEOTIDE SEQUENCE</scope>
    <source>
        <strain evidence="9">CBS 115976</strain>
    </source>
</reference>
<evidence type="ECO:0000256" key="1">
    <source>
        <dbReference type="ARBA" id="ARBA00004123"/>
    </source>
</evidence>
<dbReference type="SUPFAM" id="SSF57903">
    <property type="entry name" value="FYVE/PHD zinc finger"/>
    <property type="match status" value="1"/>
</dbReference>
<dbReference type="Pfam" id="PF00628">
    <property type="entry name" value="PHD"/>
    <property type="match status" value="1"/>
</dbReference>
<dbReference type="PROSITE" id="PS50016">
    <property type="entry name" value="ZF_PHD_2"/>
    <property type="match status" value="1"/>
</dbReference>
<dbReference type="GO" id="GO:0005634">
    <property type="term" value="C:nucleus"/>
    <property type="evidence" value="ECO:0007669"/>
    <property type="project" value="UniProtKB-SubCell"/>
</dbReference>
<dbReference type="SMART" id="SM00249">
    <property type="entry name" value="PHD"/>
    <property type="match status" value="1"/>
</dbReference>
<evidence type="ECO:0000313" key="10">
    <source>
        <dbReference type="Proteomes" id="UP000799302"/>
    </source>
</evidence>
<evidence type="ECO:0000256" key="6">
    <source>
        <dbReference type="PROSITE-ProRule" id="PRU00146"/>
    </source>
</evidence>
<evidence type="ECO:0000256" key="4">
    <source>
        <dbReference type="ARBA" id="ARBA00022833"/>
    </source>
</evidence>
<evidence type="ECO:0000256" key="7">
    <source>
        <dbReference type="SAM" id="MobiDB-lite"/>
    </source>
</evidence>
<feature type="region of interest" description="Disordered" evidence="7">
    <location>
        <begin position="336"/>
        <end position="367"/>
    </location>
</feature>
<keyword evidence="4" id="KW-0862">Zinc</keyword>
<dbReference type="CDD" id="cd15502">
    <property type="entry name" value="PHD_Phf1p_Phf2p_like"/>
    <property type="match status" value="1"/>
</dbReference>
<dbReference type="InterPro" id="IPR019787">
    <property type="entry name" value="Znf_PHD-finger"/>
</dbReference>
<dbReference type="GO" id="GO:0003682">
    <property type="term" value="F:chromatin binding"/>
    <property type="evidence" value="ECO:0007669"/>
    <property type="project" value="TreeGrafter"/>
</dbReference>
<organism evidence="9 10">
    <name type="scientific">Microthyrium microscopicum</name>
    <dbReference type="NCBI Taxonomy" id="703497"/>
    <lineage>
        <taxon>Eukaryota</taxon>
        <taxon>Fungi</taxon>
        <taxon>Dikarya</taxon>
        <taxon>Ascomycota</taxon>
        <taxon>Pezizomycotina</taxon>
        <taxon>Dothideomycetes</taxon>
        <taxon>Dothideomycetes incertae sedis</taxon>
        <taxon>Microthyriales</taxon>
        <taxon>Microthyriaceae</taxon>
        <taxon>Microthyrium</taxon>
    </lineage>
</organism>
<feature type="domain" description="PHD-type" evidence="8">
    <location>
        <begin position="228"/>
        <end position="284"/>
    </location>
</feature>
<dbReference type="PANTHER" id="PTHR12628:SF10">
    <property type="entry name" value="HOMEOBOX DOMAIN-CONTAINING PROTEIN"/>
    <property type="match status" value="1"/>
</dbReference>
<dbReference type="EMBL" id="MU004244">
    <property type="protein sequence ID" value="KAF2664000.1"/>
    <property type="molecule type" value="Genomic_DNA"/>
</dbReference>
<accession>A0A6A6TW83</accession>
<dbReference type="InterPro" id="IPR019786">
    <property type="entry name" value="Zinc_finger_PHD-type_CS"/>
</dbReference>
<dbReference type="PROSITE" id="PS01359">
    <property type="entry name" value="ZF_PHD_1"/>
    <property type="match status" value="1"/>
</dbReference>
<evidence type="ECO:0000259" key="8">
    <source>
        <dbReference type="PROSITE" id="PS50016"/>
    </source>
</evidence>
<feature type="compositionally biased region" description="Polar residues" evidence="7">
    <location>
        <begin position="336"/>
        <end position="351"/>
    </location>
</feature>
<evidence type="ECO:0000256" key="2">
    <source>
        <dbReference type="ARBA" id="ARBA00022723"/>
    </source>
</evidence>
<dbReference type="InterPro" id="IPR013083">
    <property type="entry name" value="Znf_RING/FYVE/PHD"/>
</dbReference>
<dbReference type="GO" id="GO:0003677">
    <property type="term" value="F:DNA binding"/>
    <property type="evidence" value="ECO:0007669"/>
    <property type="project" value="TreeGrafter"/>
</dbReference>
<evidence type="ECO:0000256" key="3">
    <source>
        <dbReference type="ARBA" id="ARBA00022771"/>
    </source>
</evidence>
<dbReference type="Gene3D" id="3.30.40.10">
    <property type="entry name" value="Zinc/RING finger domain, C3HC4 (zinc finger)"/>
    <property type="match status" value="1"/>
</dbReference>
<proteinExistence type="predicted"/>
<protein>
    <recommendedName>
        <fullName evidence="8">PHD-type domain-containing protein</fullName>
    </recommendedName>
</protein>
<evidence type="ECO:0000256" key="5">
    <source>
        <dbReference type="ARBA" id="ARBA00023242"/>
    </source>
</evidence>
<feature type="compositionally biased region" description="Basic residues" evidence="7">
    <location>
        <begin position="143"/>
        <end position="162"/>
    </location>
</feature>
<dbReference type="PANTHER" id="PTHR12628">
    <property type="entry name" value="POLYCOMB-LIKE TRANSCRIPTION FACTOR"/>
    <property type="match status" value="1"/>
</dbReference>
<evidence type="ECO:0000313" key="9">
    <source>
        <dbReference type="EMBL" id="KAF2664000.1"/>
    </source>
</evidence>
<keyword evidence="10" id="KW-1185">Reference proteome</keyword>
<keyword evidence="3 6" id="KW-0863">Zinc-finger</keyword>
<sequence length="440" mass="47066">MDTYMGPLEPSDAAALAHLRAPDAPKSSPLTAFSALPDVPSLDSLSSLGDTPVPLLAAAPAQPLGYSSATTQVLERLNKDRVSNYDGARQHILSSIVTSDNLPSLPPPKAVRGRGRPRGSNSRAHLKTLDTTTLADIPALPSKRGRGRGGARGGRRGGKRKREASEAVSSEDDESAANGGADGDSDTAFPKVTKSGRAVNRPTQFVPVLPSPVAAGKKRKRSRKNPENAVCKACERGHSPNNNAIVFCDGCGTPYHQFCHDPPIGNEFLEVVEKEWLCHECLKEKNPPAFELSNLVSGQLWTEEAKRSSLATLTHSQLVDLIVHTSTISPQINIFPSPHSNPQATINGTSHLQDDQPIEQPYDGYETDPPAHYPKPGNGLARTLPPEEEDLPWLLDDNYEVFNHVTTYGGTTTDANGIGVSNLLSLTTAGATRLHSDGIM</sequence>
<dbReference type="InterPro" id="IPR011011">
    <property type="entry name" value="Znf_FYVE_PHD"/>
</dbReference>